<dbReference type="PANTHER" id="PTHR31503">
    <property type="entry name" value="VACUOLAR CALCIUM ION TRANSPORTER"/>
    <property type="match status" value="1"/>
</dbReference>
<feature type="transmembrane region" description="Helical" evidence="9">
    <location>
        <begin position="131"/>
        <end position="152"/>
    </location>
</feature>
<feature type="transmembrane region" description="Helical" evidence="9">
    <location>
        <begin position="201"/>
        <end position="226"/>
    </location>
</feature>
<evidence type="ECO:0000256" key="8">
    <source>
        <dbReference type="ARBA" id="ARBA00023136"/>
    </source>
</evidence>
<feature type="transmembrane region" description="Helical" evidence="9">
    <location>
        <begin position="372"/>
        <end position="401"/>
    </location>
</feature>
<accession>A0A0S4J0Y4</accession>
<dbReference type="GO" id="GO:0005774">
    <property type="term" value="C:vacuolar membrane"/>
    <property type="evidence" value="ECO:0007669"/>
    <property type="project" value="UniProtKB-ARBA"/>
</dbReference>
<dbReference type="InterPro" id="IPR004798">
    <property type="entry name" value="CAX-like"/>
</dbReference>
<feature type="transmembrane region" description="Helical" evidence="9">
    <location>
        <begin position="433"/>
        <end position="451"/>
    </location>
</feature>
<proteinExistence type="inferred from homology"/>
<feature type="transmembrane region" description="Helical" evidence="9">
    <location>
        <begin position="303"/>
        <end position="323"/>
    </location>
</feature>
<dbReference type="InterPro" id="IPR044880">
    <property type="entry name" value="NCX_ion-bd_dom_sf"/>
</dbReference>
<dbReference type="Gene3D" id="1.20.1420.30">
    <property type="entry name" value="NCX, central ion-binding region"/>
    <property type="match status" value="2"/>
</dbReference>
<name>A0A0S4J0Y4_BODSA</name>
<evidence type="ECO:0000256" key="2">
    <source>
        <dbReference type="ARBA" id="ARBA00022448"/>
    </source>
</evidence>
<feature type="domain" description="Sodium/calcium exchanger membrane region" evidence="11">
    <location>
        <begin position="308"/>
        <end position="446"/>
    </location>
</feature>
<evidence type="ECO:0000313" key="13">
    <source>
        <dbReference type="Proteomes" id="UP000051952"/>
    </source>
</evidence>
<keyword evidence="3 9" id="KW-0109">Calcium transport</keyword>
<evidence type="ECO:0000256" key="5">
    <source>
        <dbReference type="ARBA" id="ARBA00022837"/>
    </source>
</evidence>
<gene>
    <name evidence="12" type="ORF">BSAL_76505</name>
</gene>
<keyword evidence="13" id="KW-1185">Reference proteome</keyword>
<evidence type="ECO:0000256" key="6">
    <source>
        <dbReference type="ARBA" id="ARBA00022989"/>
    </source>
</evidence>
<dbReference type="Pfam" id="PF01699">
    <property type="entry name" value="Na_Ca_ex"/>
    <property type="match status" value="2"/>
</dbReference>
<keyword evidence="4 9" id="KW-0812">Transmembrane</keyword>
<evidence type="ECO:0000313" key="12">
    <source>
        <dbReference type="EMBL" id="CUG25909.1"/>
    </source>
</evidence>
<feature type="transmembrane region" description="Helical" evidence="9">
    <location>
        <begin position="99"/>
        <end position="119"/>
    </location>
</feature>
<dbReference type="PANTHER" id="PTHR31503:SF22">
    <property type="entry name" value="VACUOLAR CALCIUM ION TRANSPORTER"/>
    <property type="match status" value="1"/>
</dbReference>
<feature type="transmembrane region" description="Helical" evidence="9">
    <location>
        <begin position="343"/>
        <end position="365"/>
    </location>
</feature>
<dbReference type="InterPro" id="IPR004713">
    <property type="entry name" value="CaH_exchang"/>
</dbReference>
<feature type="transmembrane region" description="Helical" evidence="9">
    <location>
        <begin position="246"/>
        <end position="264"/>
    </location>
</feature>
<dbReference type="NCBIfam" id="TIGR00378">
    <property type="entry name" value="cax"/>
    <property type="match status" value="1"/>
</dbReference>
<dbReference type="AlphaFoldDB" id="A0A0S4J0Y4"/>
<keyword evidence="9" id="KW-0050">Antiport</keyword>
<feature type="region of interest" description="Disordered" evidence="10">
    <location>
        <begin position="26"/>
        <end position="62"/>
    </location>
</feature>
<organism evidence="12 13">
    <name type="scientific">Bodo saltans</name>
    <name type="common">Flagellated protozoan</name>
    <dbReference type="NCBI Taxonomy" id="75058"/>
    <lineage>
        <taxon>Eukaryota</taxon>
        <taxon>Discoba</taxon>
        <taxon>Euglenozoa</taxon>
        <taxon>Kinetoplastea</taxon>
        <taxon>Metakinetoplastina</taxon>
        <taxon>Eubodonida</taxon>
        <taxon>Bodonidae</taxon>
        <taxon>Bodo</taxon>
    </lineage>
</organism>
<dbReference type="VEuPathDB" id="TriTrypDB:BSAL_76505"/>
<feature type="compositionally biased region" description="Polar residues" evidence="10">
    <location>
        <begin position="35"/>
        <end position="47"/>
    </location>
</feature>
<feature type="domain" description="Sodium/calcium exchanger membrane region" evidence="11">
    <location>
        <begin position="100"/>
        <end position="266"/>
    </location>
</feature>
<comment type="subcellular location">
    <subcellularLocation>
        <location evidence="1">Endomembrane system</location>
        <topology evidence="1">Multi-pass membrane protein</topology>
    </subcellularLocation>
</comment>
<dbReference type="EMBL" id="CYKH01000720">
    <property type="protein sequence ID" value="CUG25909.1"/>
    <property type="molecule type" value="Genomic_DNA"/>
</dbReference>
<keyword evidence="8 9" id="KW-0472">Membrane</keyword>
<dbReference type="GO" id="GO:0006874">
    <property type="term" value="P:intracellular calcium ion homeostasis"/>
    <property type="evidence" value="ECO:0007669"/>
    <property type="project" value="TreeGrafter"/>
</dbReference>
<dbReference type="OMA" id="WNPFRHV"/>
<comment type="similarity">
    <text evidence="9">Belongs to the Ca(2+):cation antiporter (CaCA) (TC 2.A.19) family.</text>
</comment>
<evidence type="ECO:0000259" key="11">
    <source>
        <dbReference type="Pfam" id="PF01699"/>
    </source>
</evidence>
<comment type="caution">
    <text evidence="9">Lacks conserved residue(s) required for the propagation of feature annotation.</text>
</comment>
<keyword evidence="7 9" id="KW-0406">Ion transport</keyword>
<keyword evidence="2 9" id="KW-0813">Transport</keyword>
<evidence type="ECO:0000256" key="4">
    <source>
        <dbReference type="ARBA" id="ARBA00022692"/>
    </source>
</evidence>
<evidence type="ECO:0000256" key="10">
    <source>
        <dbReference type="SAM" id="MobiDB-lite"/>
    </source>
</evidence>
<dbReference type="GO" id="GO:0015369">
    <property type="term" value="F:calcium:proton antiporter activity"/>
    <property type="evidence" value="ECO:0007669"/>
    <property type="project" value="UniProtKB-UniRule"/>
</dbReference>
<protein>
    <submittedName>
        <fullName evidence="12">Sodium/calcium exchange protein, putative</fullName>
    </submittedName>
</protein>
<keyword evidence="6 9" id="KW-1133">Transmembrane helix</keyword>
<dbReference type="GO" id="GO:0012505">
    <property type="term" value="C:endomembrane system"/>
    <property type="evidence" value="ECO:0007669"/>
    <property type="project" value="UniProtKB-SubCell"/>
</dbReference>
<evidence type="ECO:0000256" key="7">
    <source>
        <dbReference type="ARBA" id="ARBA00023065"/>
    </source>
</evidence>
<feature type="transmembrane region" description="Helical" evidence="9">
    <location>
        <begin position="407"/>
        <end position="426"/>
    </location>
</feature>
<reference evidence="13" key="1">
    <citation type="submission" date="2015-09" db="EMBL/GenBank/DDBJ databases">
        <authorList>
            <consortium name="Pathogen Informatics"/>
        </authorList>
    </citation>
    <scope>NUCLEOTIDE SEQUENCE [LARGE SCALE GENOMIC DNA]</scope>
    <source>
        <strain evidence="13">Lake Konstanz</strain>
    </source>
</reference>
<keyword evidence="5 9" id="KW-0106">Calcium</keyword>
<dbReference type="Proteomes" id="UP000051952">
    <property type="component" value="Unassembled WGS sequence"/>
</dbReference>
<evidence type="ECO:0000256" key="1">
    <source>
        <dbReference type="ARBA" id="ARBA00004127"/>
    </source>
</evidence>
<dbReference type="InterPro" id="IPR004837">
    <property type="entry name" value="NaCa_Exmemb"/>
</dbReference>
<sequence>MNESSHLASKTRASHGTFIAETVPAGQHHNHDSEMQQQQHPGTSTFHELSGANNGGRGGSDEEREYTLAGQMKTALTTLWQIKILLVFVPFVFVSSSDGVLFVCSFLGLIPLAGLLGDFSEDICKRSNEVVGALINVTFGNATELIISFVALRAQMFDLIKFSLKPSQEPNMLLVLGTGLFLGGLKRKVLSFSVQASNTYIPLLMLSVMSFLIPSGYGIAVAHGSLDKKIAGAATSVGENDSVLTVSRHIAVVTAVIYLCYLWFQLVTHRDMFDEKCCSRTCSADDVDAIINDDDEEDETPEFTLAFALGGLAVASIFISYLSEVLVDSIEGFAKNYNVPSQFIGLILVPIVGNAAEHATAVIMAQKGRLDVAVGVALGSSIQIALFVMPVLVLGGWVFGLGLDMNFHPYPTALLMVCVLVVAQVIGDGKSNWLEGVMLVGAYVMVGLTVLNGEVMG</sequence>
<dbReference type="OrthoDB" id="1699231at2759"/>
<evidence type="ECO:0000256" key="9">
    <source>
        <dbReference type="RuleBase" id="RU365028"/>
    </source>
</evidence>
<evidence type="ECO:0000256" key="3">
    <source>
        <dbReference type="ARBA" id="ARBA00022568"/>
    </source>
</evidence>